<dbReference type="Gramene" id="evm.model.01.2295">
    <property type="protein sequence ID" value="cds.evm.model.01.2295"/>
    <property type="gene ID" value="evm.TU.01.2295"/>
</dbReference>
<dbReference type="Proteomes" id="UP000596661">
    <property type="component" value="Chromosome 1"/>
</dbReference>
<proteinExistence type="predicted"/>
<feature type="region of interest" description="Disordered" evidence="1">
    <location>
        <begin position="51"/>
        <end position="72"/>
    </location>
</feature>
<name>A0A803NKK6_CANSA</name>
<accession>A0A803NKK6</accession>
<protein>
    <submittedName>
        <fullName evidence="2">Uncharacterized protein</fullName>
    </submittedName>
</protein>
<evidence type="ECO:0000256" key="1">
    <source>
        <dbReference type="SAM" id="MobiDB-lite"/>
    </source>
</evidence>
<evidence type="ECO:0000313" key="2">
    <source>
        <dbReference type="EnsemblPlants" id="cds.evm.model.01.2295"/>
    </source>
</evidence>
<evidence type="ECO:0000313" key="3">
    <source>
        <dbReference type="Proteomes" id="UP000596661"/>
    </source>
</evidence>
<reference evidence="2" key="2">
    <citation type="submission" date="2021-03" db="UniProtKB">
        <authorList>
            <consortium name="EnsemblPlants"/>
        </authorList>
    </citation>
    <scope>IDENTIFICATION</scope>
</reference>
<dbReference type="EnsemblPlants" id="evm.model.01.2295">
    <property type="protein sequence ID" value="cds.evm.model.01.2295"/>
    <property type="gene ID" value="evm.TU.01.2295"/>
</dbReference>
<sequence>MIDICLAGGEVAPHISLDVIVTPGGPIEASLEDPEVILLEEGEINPFISKNGKQKEQASATSSSKRAMTSTTPSQGIFSLGIHSKADQFPCVPPIPLTHVHLNPKHTTLCVARHTVDVDEQAKGLAEAKVLKKNLIEQGYAVARESQGIVEVCADLEKAKVPEGGLGLLSPTIGGQACRSQKDADLSTAKLEIETLKHQLKSLEELHQGDL</sequence>
<dbReference type="AlphaFoldDB" id="A0A803NKK6"/>
<feature type="compositionally biased region" description="Polar residues" evidence="1">
    <location>
        <begin position="57"/>
        <end position="72"/>
    </location>
</feature>
<reference evidence="2" key="1">
    <citation type="submission" date="2018-11" db="EMBL/GenBank/DDBJ databases">
        <authorList>
            <person name="Grassa J C."/>
        </authorList>
    </citation>
    <scope>NUCLEOTIDE SEQUENCE [LARGE SCALE GENOMIC DNA]</scope>
</reference>
<organism evidence="2 3">
    <name type="scientific">Cannabis sativa</name>
    <name type="common">Hemp</name>
    <name type="synonym">Marijuana</name>
    <dbReference type="NCBI Taxonomy" id="3483"/>
    <lineage>
        <taxon>Eukaryota</taxon>
        <taxon>Viridiplantae</taxon>
        <taxon>Streptophyta</taxon>
        <taxon>Embryophyta</taxon>
        <taxon>Tracheophyta</taxon>
        <taxon>Spermatophyta</taxon>
        <taxon>Magnoliopsida</taxon>
        <taxon>eudicotyledons</taxon>
        <taxon>Gunneridae</taxon>
        <taxon>Pentapetalae</taxon>
        <taxon>rosids</taxon>
        <taxon>fabids</taxon>
        <taxon>Rosales</taxon>
        <taxon>Cannabaceae</taxon>
        <taxon>Cannabis</taxon>
    </lineage>
</organism>
<keyword evidence="3" id="KW-1185">Reference proteome</keyword>
<dbReference type="EMBL" id="UZAU01000068">
    <property type="status" value="NOT_ANNOTATED_CDS"/>
    <property type="molecule type" value="Genomic_DNA"/>
</dbReference>